<gene>
    <name evidence="1" type="ORF">KSF_012920</name>
</gene>
<proteinExistence type="predicted"/>
<dbReference type="AlphaFoldDB" id="A0A8J3I9A2"/>
<reference evidence="1" key="1">
    <citation type="submission" date="2020-10" db="EMBL/GenBank/DDBJ databases">
        <title>Taxonomic study of unclassified bacteria belonging to the class Ktedonobacteria.</title>
        <authorList>
            <person name="Yabe S."/>
            <person name="Wang C.M."/>
            <person name="Zheng Y."/>
            <person name="Sakai Y."/>
            <person name="Cavaletti L."/>
            <person name="Monciardini P."/>
            <person name="Donadio S."/>
        </authorList>
    </citation>
    <scope>NUCLEOTIDE SEQUENCE</scope>
    <source>
        <strain evidence="1">ID150040</strain>
    </source>
</reference>
<sequence length="71" mass="8579">MHECTVLYRIGIRHLPEYCAFVFTTDTFLSYKKKGEKPFRNRSIPQQRLHTFIHVKSAFYFLMRMHADEVP</sequence>
<keyword evidence="2" id="KW-1185">Reference proteome</keyword>
<dbReference type="Proteomes" id="UP000597444">
    <property type="component" value="Unassembled WGS sequence"/>
</dbReference>
<accession>A0A8J3I9A2</accession>
<comment type="caution">
    <text evidence="1">The sequence shown here is derived from an EMBL/GenBank/DDBJ whole genome shotgun (WGS) entry which is preliminary data.</text>
</comment>
<evidence type="ECO:0000313" key="1">
    <source>
        <dbReference type="EMBL" id="GHO91244.1"/>
    </source>
</evidence>
<protein>
    <submittedName>
        <fullName evidence="1">Uncharacterized protein</fullName>
    </submittedName>
</protein>
<organism evidence="1 2">
    <name type="scientific">Reticulibacter mediterranei</name>
    <dbReference type="NCBI Taxonomy" id="2778369"/>
    <lineage>
        <taxon>Bacteria</taxon>
        <taxon>Bacillati</taxon>
        <taxon>Chloroflexota</taxon>
        <taxon>Ktedonobacteria</taxon>
        <taxon>Ktedonobacterales</taxon>
        <taxon>Reticulibacteraceae</taxon>
        <taxon>Reticulibacter</taxon>
    </lineage>
</organism>
<evidence type="ECO:0000313" key="2">
    <source>
        <dbReference type="Proteomes" id="UP000597444"/>
    </source>
</evidence>
<dbReference type="EMBL" id="BNJK01000001">
    <property type="protein sequence ID" value="GHO91244.1"/>
    <property type="molecule type" value="Genomic_DNA"/>
</dbReference>
<name>A0A8J3I9A2_9CHLR</name>